<dbReference type="Proteomes" id="UP000250043">
    <property type="component" value="Unassembled WGS sequence"/>
</dbReference>
<evidence type="ECO:0000313" key="2">
    <source>
        <dbReference type="Proteomes" id="UP000250043"/>
    </source>
</evidence>
<organism evidence="1 2">
    <name type="scientific">Obba rivulosa</name>
    <dbReference type="NCBI Taxonomy" id="1052685"/>
    <lineage>
        <taxon>Eukaryota</taxon>
        <taxon>Fungi</taxon>
        <taxon>Dikarya</taxon>
        <taxon>Basidiomycota</taxon>
        <taxon>Agaricomycotina</taxon>
        <taxon>Agaricomycetes</taxon>
        <taxon>Polyporales</taxon>
        <taxon>Gelatoporiaceae</taxon>
        <taxon>Obba</taxon>
    </lineage>
</organism>
<dbReference type="AlphaFoldDB" id="A0A8E2DP96"/>
<sequence>MPANKSDVLLIPAFNAEELAGKRITVKWQQTLSQKSADYYTLVVKNKSQDDAEVVFFIAAEWYNDAHLATVASKDASGSFELKVDGMFQYGQKNAQGENRFIVYHDKGRKPYQHRFIESALASKAADFTTKIAGMFGYGSAADLIHNIASAFVGDYLHTF</sequence>
<accession>A0A8E2DP96</accession>
<keyword evidence="2" id="KW-1185">Reference proteome</keyword>
<reference evidence="1 2" key="1">
    <citation type="submission" date="2016-07" db="EMBL/GenBank/DDBJ databases">
        <title>Draft genome of the white-rot fungus Obba rivulosa 3A-2.</title>
        <authorList>
            <consortium name="DOE Joint Genome Institute"/>
            <person name="Miettinen O."/>
            <person name="Riley R."/>
            <person name="Acob R."/>
            <person name="Barry K."/>
            <person name="Cullen D."/>
            <person name="De Vries R."/>
            <person name="Hainaut M."/>
            <person name="Hatakka A."/>
            <person name="Henrissat B."/>
            <person name="Hilden K."/>
            <person name="Kuo R."/>
            <person name="Labutti K."/>
            <person name="Lipzen A."/>
            <person name="Makela M.R."/>
            <person name="Sandor L."/>
            <person name="Spatafora J.W."/>
            <person name="Grigoriev I.V."/>
            <person name="Hibbett D.S."/>
        </authorList>
    </citation>
    <scope>NUCLEOTIDE SEQUENCE [LARGE SCALE GENOMIC DNA]</scope>
    <source>
        <strain evidence="1 2">3A-2</strain>
    </source>
</reference>
<evidence type="ECO:0000313" key="1">
    <source>
        <dbReference type="EMBL" id="OCH93235.1"/>
    </source>
</evidence>
<gene>
    <name evidence="1" type="ORF">OBBRIDRAFT_337233</name>
</gene>
<dbReference type="EMBL" id="KV722357">
    <property type="protein sequence ID" value="OCH93235.1"/>
    <property type="molecule type" value="Genomic_DNA"/>
</dbReference>
<dbReference type="OrthoDB" id="3334523at2759"/>
<protein>
    <submittedName>
        <fullName evidence="1">Uncharacterized protein</fullName>
    </submittedName>
</protein>
<proteinExistence type="predicted"/>
<name>A0A8E2DP96_9APHY</name>